<dbReference type="GO" id="GO:0005634">
    <property type="term" value="C:nucleus"/>
    <property type="evidence" value="ECO:0007669"/>
    <property type="project" value="TreeGrafter"/>
</dbReference>
<dbReference type="Gene3D" id="1.20.58.1070">
    <property type="match status" value="1"/>
</dbReference>
<reference evidence="2 3" key="1">
    <citation type="submission" date="2018-10" db="EMBL/GenBank/DDBJ databases">
        <title>A high-quality apple genome assembly.</title>
        <authorList>
            <person name="Hu J."/>
        </authorList>
    </citation>
    <scope>NUCLEOTIDE SEQUENCE [LARGE SCALE GENOMIC DNA]</scope>
    <source>
        <strain evidence="3">cv. HFTH1</strain>
        <tissue evidence="2">Young leaf</tissue>
    </source>
</reference>
<dbReference type="PANTHER" id="PTHR12794:SF0">
    <property type="entry name" value="GEM-ASSOCIATED PROTEIN 2"/>
    <property type="match status" value="1"/>
</dbReference>
<dbReference type="AlphaFoldDB" id="A0A498I953"/>
<evidence type="ECO:0000256" key="1">
    <source>
        <dbReference type="ARBA" id="ARBA00025758"/>
    </source>
</evidence>
<comment type="similarity">
    <text evidence="1">Belongs to the gemin-2 family.</text>
</comment>
<gene>
    <name evidence="2" type="ORF">DVH24_002270</name>
</gene>
<dbReference type="STRING" id="3750.A0A498I953"/>
<comment type="caution">
    <text evidence="2">The sequence shown here is derived from an EMBL/GenBank/DDBJ whole genome shotgun (WGS) entry which is preliminary data.</text>
</comment>
<sequence>MPKIPEIAKCPDELMSLKQWEDASLAEFTELRLEVDFHWPHGCSIVGSSIDQPSPSTNIGSNASLPAENLSPKPYASQSSSPLLPVILKKDSVALSVDVEKRIKVVEDMITLSRNDCLWLFALCAAVDNPLDADTSPSLRSLLRKSAALRAAKSVLDDEVVIMYSSHDFR</sequence>
<organism evidence="2 3">
    <name type="scientific">Malus domestica</name>
    <name type="common">Apple</name>
    <name type="synonym">Pyrus malus</name>
    <dbReference type="NCBI Taxonomy" id="3750"/>
    <lineage>
        <taxon>Eukaryota</taxon>
        <taxon>Viridiplantae</taxon>
        <taxon>Streptophyta</taxon>
        <taxon>Embryophyta</taxon>
        <taxon>Tracheophyta</taxon>
        <taxon>Spermatophyta</taxon>
        <taxon>Magnoliopsida</taxon>
        <taxon>eudicotyledons</taxon>
        <taxon>Gunneridae</taxon>
        <taxon>Pentapetalae</taxon>
        <taxon>rosids</taxon>
        <taxon>fabids</taxon>
        <taxon>Rosales</taxon>
        <taxon>Rosaceae</taxon>
        <taxon>Amygdaloideae</taxon>
        <taxon>Maleae</taxon>
        <taxon>Malus</taxon>
    </lineage>
</organism>
<protein>
    <submittedName>
        <fullName evidence="2">Uncharacterized protein</fullName>
    </submittedName>
</protein>
<evidence type="ECO:0000313" key="3">
    <source>
        <dbReference type="Proteomes" id="UP000290289"/>
    </source>
</evidence>
<proteinExistence type="inferred from homology"/>
<dbReference type="PANTHER" id="PTHR12794">
    <property type="entry name" value="GEMIN2"/>
    <property type="match status" value="1"/>
</dbReference>
<keyword evidence="3" id="KW-1185">Reference proteome</keyword>
<dbReference type="Pfam" id="PF04938">
    <property type="entry name" value="SIP1"/>
    <property type="match status" value="1"/>
</dbReference>
<dbReference type="GO" id="GO:0000387">
    <property type="term" value="P:spliceosomal snRNP assembly"/>
    <property type="evidence" value="ECO:0007669"/>
    <property type="project" value="InterPro"/>
</dbReference>
<dbReference type="EMBL" id="RDQH01000339">
    <property type="protein sequence ID" value="RXH78752.1"/>
    <property type="molecule type" value="Genomic_DNA"/>
</dbReference>
<dbReference type="GO" id="GO:0032797">
    <property type="term" value="C:SMN complex"/>
    <property type="evidence" value="ECO:0007669"/>
    <property type="project" value="TreeGrafter"/>
</dbReference>
<dbReference type="Proteomes" id="UP000290289">
    <property type="component" value="Chromosome 13"/>
</dbReference>
<evidence type="ECO:0000313" key="2">
    <source>
        <dbReference type="EMBL" id="RXH78752.1"/>
    </source>
</evidence>
<dbReference type="InterPro" id="IPR035426">
    <property type="entry name" value="Gemin2/Brr1"/>
</dbReference>
<name>A0A498I953_MALDO</name>
<accession>A0A498I953</accession>